<dbReference type="Pfam" id="PF00069">
    <property type="entry name" value="Pkinase"/>
    <property type="match status" value="1"/>
</dbReference>
<protein>
    <submittedName>
        <fullName evidence="4">Serine/threonine-protein kinase meng-po</fullName>
    </submittedName>
</protein>
<accession>A0A8B7NV64</accession>
<dbReference type="PROSITE" id="PS50011">
    <property type="entry name" value="PROTEIN_KINASE_DOM"/>
    <property type="match status" value="1"/>
</dbReference>
<dbReference type="KEGG" id="hazt:108674236"/>
<evidence type="ECO:0000259" key="2">
    <source>
        <dbReference type="PROSITE" id="PS50011"/>
    </source>
</evidence>
<feature type="region of interest" description="Disordered" evidence="1">
    <location>
        <begin position="568"/>
        <end position="593"/>
    </location>
</feature>
<keyword evidence="3" id="KW-1185">Reference proteome</keyword>
<dbReference type="InterPro" id="IPR011009">
    <property type="entry name" value="Kinase-like_dom_sf"/>
</dbReference>
<evidence type="ECO:0000313" key="3">
    <source>
        <dbReference type="Proteomes" id="UP000694843"/>
    </source>
</evidence>
<feature type="compositionally biased region" description="Low complexity" evidence="1">
    <location>
        <begin position="313"/>
        <end position="333"/>
    </location>
</feature>
<feature type="region of interest" description="Disordered" evidence="1">
    <location>
        <begin position="397"/>
        <end position="418"/>
    </location>
</feature>
<keyword evidence="4" id="KW-0418">Kinase</keyword>
<dbReference type="PANTHER" id="PTHR24359:SF1">
    <property type="entry name" value="INHIBITOR OF NUCLEAR FACTOR KAPPA-B KINASE EPSILON SUBUNIT HOMOLOG 1-RELATED"/>
    <property type="match status" value="1"/>
</dbReference>
<dbReference type="GO" id="GO:0004674">
    <property type="term" value="F:protein serine/threonine kinase activity"/>
    <property type="evidence" value="ECO:0007669"/>
    <property type="project" value="TreeGrafter"/>
</dbReference>
<reference evidence="4" key="1">
    <citation type="submission" date="2025-08" db="UniProtKB">
        <authorList>
            <consortium name="RefSeq"/>
        </authorList>
    </citation>
    <scope>IDENTIFICATION</scope>
    <source>
        <tissue evidence="4">Whole organism</tissue>
    </source>
</reference>
<dbReference type="GO" id="GO:0005524">
    <property type="term" value="F:ATP binding"/>
    <property type="evidence" value="ECO:0007669"/>
    <property type="project" value="InterPro"/>
</dbReference>
<proteinExistence type="predicted"/>
<feature type="domain" description="Protein kinase" evidence="2">
    <location>
        <begin position="1"/>
        <end position="237"/>
    </location>
</feature>
<dbReference type="PANTHER" id="PTHR24359">
    <property type="entry name" value="SERINE/THREONINE-PROTEIN KINASE SBK1"/>
    <property type="match status" value="1"/>
</dbReference>
<feature type="non-terminal residue" evidence="4">
    <location>
        <position position="1"/>
    </location>
</feature>
<feature type="compositionally biased region" description="Polar residues" evidence="1">
    <location>
        <begin position="404"/>
        <end position="416"/>
    </location>
</feature>
<feature type="region of interest" description="Disordered" evidence="1">
    <location>
        <begin position="305"/>
        <end position="360"/>
    </location>
</feature>
<gene>
    <name evidence="4" type="primary">LOC108674236</name>
</gene>
<feature type="compositionally biased region" description="Polar residues" evidence="1">
    <location>
        <begin position="334"/>
        <end position="345"/>
    </location>
</feature>
<dbReference type="AlphaFoldDB" id="A0A8B7NV64"/>
<evidence type="ECO:0000313" key="4">
    <source>
        <dbReference type="RefSeq" id="XP_018017659.1"/>
    </source>
</evidence>
<name>A0A8B7NV64_HYAAZ</name>
<evidence type="ECO:0000256" key="1">
    <source>
        <dbReference type="SAM" id="MobiDB-lite"/>
    </source>
</evidence>
<dbReference type="Gene3D" id="1.10.510.10">
    <property type="entry name" value="Transferase(Phosphotransferase) domain 1"/>
    <property type="match status" value="1"/>
</dbReference>
<dbReference type="SUPFAM" id="SSF56112">
    <property type="entry name" value="Protein kinase-like (PK-like)"/>
    <property type="match status" value="1"/>
</dbReference>
<feature type="compositionally biased region" description="Basic and acidic residues" evidence="1">
    <location>
        <begin position="583"/>
        <end position="592"/>
    </location>
</feature>
<organism evidence="3 4">
    <name type="scientific">Hyalella azteca</name>
    <name type="common">Amphipod</name>
    <dbReference type="NCBI Taxonomy" id="294128"/>
    <lineage>
        <taxon>Eukaryota</taxon>
        <taxon>Metazoa</taxon>
        <taxon>Ecdysozoa</taxon>
        <taxon>Arthropoda</taxon>
        <taxon>Crustacea</taxon>
        <taxon>Multicrustacea</taxon>
        <taxon>Malacostraca</taxon>
        <taxon>Eumalacostraca</taxon>
        <taxon>Peracarida</taxon>
        <taxon>Amphipoda</taxon>
        <taxon>Senticaudata</taxon>
        <taxon>Talitrida</taxon>
        <taxon>Talitroidea</taxon>
        <taxon>Hyalellidae</taxon>
        <taxon>Hyalella</taxon>
    </lineage>
</organism>
<dbReference type="GeneID" id="108674236"/>
<feature type="compositionally biased region" description="Polar residues" evidence="1">
    <location>
        <begin position="570"/>
        <end position="580"/>
    </location>
</feature>
<keyword evidence="4" id="KW-0808">Transferase</keyword>
<dbReference type="OrthoDB" id="6513151at2759"/>
<sequence length="608" mass="69573">ISLEAEYEVVAVLQEGWRGRVLLVEHRVTRNEVVLKATHKDATSRMDFFRLYIDHAGSSTYGLQVRRGVYERQGVASKSALDFMHSKDLVHRDINMDNILVFKSDFSRVKLCDFGSTRKTGSLLKKKTVWLPYAPPEIVDAVQNEGYHVDTAQDVWQFGILVYVLLTGQLPWQKADLTDPHYAEYANWRKRKTLRTPKRLSNFSTRFLRWMKRTLEPKPEKRASVKEITKYIDDKWLTRQVKKFDDVDNQSICYSTFSMHSSKIEKDKVLKALKDHGIETTVDRAAKRKRIHEWLERSISTRQNNVEEDDMISQSSDISQQKSVSSGKLSGSSCTKHGNTSSLNNLLDDGYQTGSSSNNSSMKMVQMRSNLNKSIGTINRIEFEKGISKNDFHLNQKAERQRRQGQQKLSASSTDTIVAAPNKKLLQRIGLSPARPPNQQTNCRDNQGLLSGTTQPNFIVQPQPGHVNHTKYLPEPKIADRSAFIPQSYRNTSEGPGSHQVILPSSKNWPMEASQLQMIHDQQIPPQGHQHQYHTGCNNTEQNYQCSSCHARSNTWERSESFELQRSRTDSFYVTESPRTSLSRHESEERLSDGSVTSVILRMRIVEA</sequence>
<dbReference type="InterPro" id="IPR000719">
    <property type="entry name" value="Prot_kinase_dom"/>
</dbReference>
<dbReference type="Proteomes" id="UP000694843">
    <property type="component" value="Unplaced"/>
</dbReference>
<dbReference type="RefSeq" id="XP_018017659.1">
    <property type="nucleotide sequence ID" value="XM_018162170.2"/>
</dbReference>